<reference evidence="9 10" key="1">
    <citation type="submission" date="2019-12" db="EMBL/GenBank/DDBJ databases">
        <title>Genomic-based taxomic classification of the family Erythrobacteraceae.</title>
        <authorList>
            <person name="Xu L."/>
        </authorList>
    </citation>
    <scope>NUCLEOTIDE SEQUENCE [LARGE SCALE GENOMIC DNA]</scope>
    <source>
        <strain evidence="9 10">CGMCC 1.8703</strain>
    </source>
</reference>
<evidence type="ECO:0000256" key="2">
    <source>
        <dbReference type="ARBA" id="ARBA00022692"/>
    </source>
</evidence>
<sequence>MPTRPPPRISRSRLSVMGPIPRACGVTEARIMERVGLWLALLALAFAGPVLVTPASAQGPGSDRMPVELVAEGIPQPGERWMVALHFTPSTPEWHGYWSNPGDAGLGMQLDWELPSGWNAGEPLYPLPQRLVIGGLMNHVYEGDYAVLVPITVPEGAALAGAGTIGLTVSYLACTDTICVPQQARMTLDPARAGADPRFGEWRVAIVPPLDSAARFEFARDRLRIGIPIPAATQLGAPHLFLATAELGGDDRPVYTGAQTFRRQGDLLVVEIPLEQRPLPPGVDAAGAARPETIAGILDLGDGRGVRFAAQPGDVPLEGVAPLEGSSDASLWQLLLAALAGGLLLNIMPCVFPILSLKALALAKAGGDARAARRDALAYTAGVVLACAALGGAILLLRAAGEQIGWAFQLQEPLVVAALFLLALAITANFLSLFTIPGFAISGGAPSRGGSFSTGLLAAFVATPCTGPFMALALGAALVIEPFHGLLVFVALGAGLALPFLLVGFVPAIRRRLPRPGAWMEQFRRWMALPMGLTAAALGWLAWRIGGGEWLALVLVLGAAAIGGLALIGLFQRRARGGTLSLFAALLAALSLGLALLPEPETPAGEAGASLLDPVAFSDAALAEARGSGRPVFVWFTADWCVTCKVNERVAIERETTRAAFEQAGVIAMRADWTRRDEEISRMLTRQGAAGVPLYLWYAPGEEAEQLPQVLTPELLVQRAQATDRSPPPRP</sequence>
<evidence type="ECO:0000256" key="6">
    <source>
        <dbReference type="SAM" id="Phobius"/>
    </source>
</evidence>
<accession>A0A6I4UBT8</accession>
<dbReference type="GO" id="GO:0015035">
    <property type="term" value="F:protein-disulfide reductase activity"/>
    <property type="evidence" value="ECO:0007669"/>
    <property type="project" value="TreeGrafter"/>
</dbReference>
<keyword evidence="3" id="KW-0201">Cytochrome c-type biogenesis</keyword>
<name>A0A6I4UBT8_9SPHN</name>
<dbReference type="InterPro" id="IPR036249">
    <property type="entry name" value="Thioredoxin-like_sf"/>
</dbReference>
<feature type="transmembrane region" description="Helical" evidence="6">
    <location>
        <begin position="578"/>
        <end position="597"/>
    </location>
</feature>
<feature type="transmembrane region" description="Helical" evidence="6">
    <location>
        <begin position="486"/>
        <end position="506"/>
    </location>
</feature>
<evidence type="ECO:0000313" key="9">
    <source>
        <dbReference type="EMBL" id="MXP35247.1"/>
    </source>
</evidence>
<evidence type="ECO:0000259" key="7">
    <source>
        <dbReference type="Pfam" id="PF02683"/>
    </source>
</evidence>
<dbReference type="PANTHER" id="PTHR32234">
    <property type="entry name" value="THIOL:DISULFIDE INTERCHANGE PROTEIN DSBD"/>
    <property type="match status" value="1"/>
</dbReference>
<keyword evidence="2 6" id="KW-0812">Transmembrane</keyword>
<proteinExistence type="predicted"/>
<dbReference type="Pfam" id="PF11412">
    <property type="entry name" value="DsbD_N"/>
    <property type="match status" value="1"/>
</dbReference>
<dbReference type="GO" id="GO:0017004">
    <property type="term" value="P:cytochrome complex assembly"/>
    <property type="evidence" value="ECO:0007669"/>
    <property type="project" value="UniProtKB-KW"/>
</dbReference>
<feature type="domain" description="Cytochrome C biogenesis protein transmembrane" evidence="7">
    <location>
        <begin position="332"/>
        <end position="531"/>
    </location>
</feature>
<evidence type="ECO:0000256" key="1">
    <source>
        <dbReference type="ARBA" id="ARBA00004141"/>
    </source>
</evidence>
<dbReference type="Proteomes" id="UP000439914">
    <property type="component" value="Unassembled WGS sequence"/>
</dbReference>
<keyword evidence="4 6" id="KW-1133">Transmembrane helix</keyword>
<comment type="caution">
    <text evidence="9">The sequence shown here is derived from an EMBL/GenBank/DDBJ whole genome shotgun (WGS) entry which is preliminary data.</text>
</comment>
<feature type="transmembrane region" description="Helical" evidence="6">
    <location>
        <begin position="526"/>
        <end position="545"/>
    </location>
</feature>
<feature type="transmembrane region" description="Helical" evidence="6">
    <location>
        <begin position="454"/>
        <end position="480"/>
    </location>
</feature>
<evidence type="ECO:0000259" key="8">
    <source>
        <dbReference type="Pfam" id="PF11412"/>
    </source>
</evidence>
<comment type="subcellular location">
    <subcellularLocation>
        <location evidence="1">Membrane</location>
        <topology evidence="1">Multi-pass membrane protein</topology>
    </subcellularLocation>
</comment>
<gene>
    <name evidence="9" type="ORF">GRI55_05625</name>
</gene>
<dbReference type="InterPro" id="IPR028250">
    <property type="entry name" value="DsbDN"/>
</dbReference>
<dbReference type="Pfam" id="PF02683">
    <property type="entry name" value="DsbD_TM"/>
    <property type="match status" value="1"/>
</dbReference>
<feature type="transmembrane region" description="Helical" evidence="6">
    <location>
        <begin position="331"/>
        <end position="355"/>
    </location>
</feature>
<keyword evidence="5 6" id="KW-0472">Membrane</keyword>
<dbReference type="GO" id="GO:0045454">
    <property type="term" value="P:cell redox homeostasis"/>
    <property type="evidence" value="ECO:0007669"/>
    <property type="project" value="TreeGrafter"/>
</dbReference>
<evidence type="ECO:0000256" key="4">
    <source>
        <dbReference type="ARBA" id="ARBA00022989"/>
    </source>
</evidence>
<dbReference type="InterPro" id="IPR003834">
    <property type="entry name" value="Cyt_c_assmbl_TM_dom"/>
</dbReference>
<evidence type="ECO:0000256" key="5">
    <source>
        <dbReference type="ARBA" id="ARBA00023136"/>
    </source>
</evidence>
<evidence type="ECO:0000313" key="10">
    <source>
        <dbReference type="Proteomes" id="UP000439914"/>
    </source>
</evidence>
<feature type="transmembrane region" description="Helical" evidence="6">
    <location>
        <begin position="417"/>
        <end position="442"/>
    </location>
</feature>
<dbReference type="GO" id="GO:0016020">
    <property type="term" value="C:membrane"/>
    <property type="evidence" value="ECO:0007669"/>
    <property type="project" value="UniProtKB-SubCell"/>
</dbReference>
<dbReference type="Pfam" id="PF13899">
    <property type="entry name" value="Thioredoxin_7"/>
    <property type="match status" value="1"/>
</dbReference>
<evidence type="ECO:0000256" key="3">
    <source>
        <dbReference type="ARBA" id="ARBA00022748"/>
    </source>
</evidence>
<feature type="domain" description="Thiol:disulfide interchange protein DsbD N-terminal" evidence="8">
    <location>
        <begin position="82"/>
        <end position="188"/>
    </location>
</feature>
<organism evidence="9 10">
    <name type="scientific">Qipengyuania citrea</name>
    <dbReference type="NCBI Taxonomy" id="225971"/>
    <lineage>
        <taxon>Bacteria</taxon>
        <taxon>Pseudomonadati</taxon>
        <taxon>Pseudomonadota</taxon>
        <taxon>Alphaproteobacteria</taxon>
        <taxon>Sphingomonadales</taxon>
        <taxon>Erythrobacteraceae</taxon>
        <taxon>Qipengyuania</taxon>
    </lineage>
</organism>
<dbReference type="PANTHER" id="PTHR32234:SF3">
    <property type="entry name" value="SUPPRESSION OF COPPER SENSITIVITY PROTEIN"/>
    <property type="match status" value="1"/>
</dbReference>
<dbReference type="AlphaFoldDB" id="A0A6I4UBT8"/>
<protein>
    <submittedName>
        <fullName evidence="9">Thiol:disulfide interchange protein</fullName>
    </submittedName>
</protein>
<dbReference type="Gene3D" id="3.40.30.10">
    <property type="entry name" value="Glutaredoxin"/>
    <property type="match status" value="1"/>
</dbReference>
<dbReference type="CDD" id="cd02953">
    <property type="entry name" value="DsbDgamma"/>
    <property type="match status" value="1"/>
</dbReference>
<feature type="transmembrane region" description="Helical" evidence="6">
    <location>
        <begin position="376"/>
        <end position="397"/>
    </location>
</feature>
<feature type="transmembrane region" description="Helical" evidence="6">
    <location>
        <begin position="551"/>
        <end position="571"/>
    </location>
</feature>
<dbReference type="EMBL" id="WTYG01000002">
    <property type="protein sequence ID" value="MXP35247.1"/>
    <property type="molecule type" value="Genomic_DNA"/>
</dbReference>
<dbReference type="InterPro" id="IPR035671">
    <property type="entry name" value="DsbD_gamma"/>
</dbReference>
<dbReference type="SUPFAM" id="SSF52833">
    <property type="entry name" value="Thioredoxin-like"/>
    <property type="match status" value="1"/>
</dbReference>